<evidence type="ECO:0000313" key="3">
    <source>
        <dbReference type="Proteomes" id="UP000500953"/>
    </source>
</evidence>
<protein>
    <recommendedName>
        <fullName evidence="4">ESX-1 secretion-associated protein</fullName>
    </recommendedName>
</protein>
<evidence type="ECO:0008006" key="4">
    <source>
        <dbReference type="Google" id="ProtNLM"/>
    </source>
</evidence>
<evidence type="ECO:0000313" key="2">
    <source>
        <dbReference type="EMBL" id="QIS17839.1"/>
    </source>
</evidence>
<dbReference type="AlphaFoldDB" id="A0A6G9YWV8"/>
<feature type="region of interest" description="Disordered" evidence="1">
    <location>
        <begin position="78"/>
        <end position="102"/>
    </location>
</feature>
<organism evidence="2 3">
    <name type="scientific">Nocardia terpenica</name>
    <dbReference type="NCBI Taxonomy" id="455432"/>
    <lineage>
        <taxon>Bacteria</taxon>
        <taxon>Bacillati</taxon>
        <taxon>Actinomycetota</taxon>
        <taxon>Actinomycetes</taxon>
        <taxon>Mycobacteriales</taxon>
        <taxon>Nocardiaceae</taxon>
        <taxon>Nocardia</taxon>
    </lineage>
</organism>
<sequence>MKMDVAALHAIARDLKWSADVLDESARAVGTAARYDAADAGRDYRTRGDRLGRALAGVGTRIQAWATCVRGTGELIDSSATGSASADGASAAGITSAGGTLV</sequence>
<proteinExistence type="predicted"/>
<evidence type="ECO:0000256" key="1">
    <source>
        <dbReference type="SAM" id="MobiDB-lite"/>
    </source>
</evidence>
<name>A0A6G9YWV8_9NOCA</name>
<accession>A0A6G9YWV8</accession>
<gene>
    <name evidence="2" type="ORF">F6W96_05440</name>
</gene>
<dbReference type="Proteomes" id="UP000500953">
    <property type="component" value="Chromosome"/>
</dbReference>
<reference evidence="2 3" key="1">
    <citation type="journal article" date="2019" name="ACS Chem. Biol.">
        <title>Identification and Mobilization of a Cryptic Antibiotic Biosynthesis Gene Locus from a Human-Pathogenic Nocardia Isolate.</title>
        <authorList>
            <person name="Herisse M."/>
            <person name="Ishida K."/>
            <person name="Porter J.L."/>
            <person name="Howden B."/>
            <person name="Hertweck C."/>
            <person name="Stinear T.P."/>
            <person name="Pidot S.J."/>
        </authorList>
    </citation>
    <scope>NUCLEOTIDE SEQUENCE [LARGE SCALE GENOMIC DNA]</scope>
    <source>
        <strain evidence="2 3">AUSMDU00012715</strain>
    </source>
</reference>
<dbReference type="EMBL" id="CP046173">
    <property type="protein sequence ID" value="QIS17839.1"/>
    <property type="molecule type" value="Genomic_DNA"/>
</dbReference>
<dbReference type="RefSeq" id="WP_167485194.1">
    <property type="nucleotide sequence ID" value="NZ_CP046173.1"/>
</dbReference>